<dbReference type="EMBL" id="CM051404">
    <property type="protein sequence ID" value="KAJ4705799.1"/>
    <property type="molecule type" value="Genomic_DNA"/>
</dbReference>
<accession>A0ACC1X527</accession>
<reference evidence="1 2" key="1">
    <citation type="journal article" date="2023" name="Science">
        <title>Complex scaffold remodeling in plant triterpene biosynthesis.</title>
        <authorList>
            <person name="De La Pena R."/>
            <person name="Hodgson H."/>
            <person name="Liu J.C."/>
            <person name="Stephenson M.J."/>
            <person name="Martin A.C."/>
            <person name="Owen C."/>
            <person name="Harkess A."/>
            <person name="Leebens-Mack J."/>
            <person name="Jimenez L.E."/>
            <person name="Osbourn A."/>
            <person name="Sattely E.S."/>
        </authorList>
    </citation>
    <scope>NUCLEOTIDE SEQUENCE [LARGE SCALE GENOMIC DNA]</scope>
    <source>
        <strain evidence="2">cv. JPN11</strain>
        <tissue evidence="1">Leaf</tissue>
    </source>
</reference>
<proteinExistence type="predicted"/>
<organism evidence="1 2">
    <name type="scientific">Melia azedarach</name>
    <name type="common">Chinaberry tree</name>
    <dbReference type="NCBI Taxonomy" id="155640"/>
    <lineage>
        <taxon>Eukaryota</taxon>
        <taxon>Viridiplantae</taxon>
        <taxon>Streptophyta</taxon>
        <taxon>Embryophyta</taxon>
        <taxon>Tracheophyta</taxon>
        <taxon>Spermatophyta</taxon>
        <taxon>Magnoliopsida</taxon>
        <taxon>eudicotyledons</taxon>
        <taxon>Gunneridae</taxon>
        <taxon>Pentapetalae</taxon>
        <taxon>rosids</taxon>
        <taxon>malvids</taxon>
        <taxon>Sapindales</taxon>
        <taxon>Meliaceae</taxon>
        <taxon>Melia</taxon>
    </lineage>
</organism>
<name>A0ACC1X527_MELAZ</name>
<evidence type="ECO:0000313" key="1">
    <source>
        <dbReference type="EMBL" id="KAJ4705799.1"/>
    </source>
</evidence>
<keyword evidence="2" id="KW-1185">Reference proteome</keyword>
<protein>
    <submittedName>
        <fullName evidence="1">Transcription termination factor like</fullName>
    </submittedName>
</protein>
<comment type="caution">
    <text evidence="1">The sequence shown here is derived from an EMBL/GenBank/DDBJ whole genome shotgun (WGS) entry which is preliminary data.</text>
</comment>
<evidence type="ECO:0000313" key="2">
    <source>
        <dbReference type="Proteomes" id="UP001164539"/>
    </source>
</evidence>
<gene>
    <name evidence="1" type="ORF">OWV82_019538</name>
</gene>
<sequence>MEPSLRYLFTTSQKFLFQPRIRLLLPSLLYITTKSATYSTICQAEVVEEVTEEEDCITDRLQNSSEVFKKWGCSENDISKIFTRRPSLRNADIVSLQSKLNILSGLGLNSSDLVKIINCRPRFLSSRINSCFDERLDYLTKLFGSREMLCKAIVRNPSFLTYDLHNMVKPTVALYEQLGVSRENLIPMLLSRPTLIPRTSLNDQKMEYIRRTGVSKDSKMYKYVVSLIAISRLETIIEKVANLEKFGISEDEVWALFGRSPLLLTLSVDKVQRNMTFVVGTMKMPASVILQQPFFLFNNLEAVLKPRFLLAAKIQDMGLSLEIRGHAAMLRALRMSEKRFLKVFVHSHPQDVADELMDVYRNAKCIKRLAVNSKKNIHKGFPF</sequence>
<dbReference type="Proteomes" id="UP001164539">
    <property type="component" value="Chromosome 11"/>
</dbReference>